<keyword evidence="2" id="KW-1185">Reference proteome</keyword>
<gene>
    <name evidence="1" type="primary">82</name>
    <name evidence="1" type="ORF">SEA_MUNTAHA_82</name>
</gene>
<dbReference type="GeneID" id="77928369"/>
<evidence type="ECO:0000313" key="2">
    <source>
        <dbReference type="Proteomes" id="UP000503454"/>
    </source>
</evidence>
<dbReference type="RefSeq" id="YP_010652393.1">
    <property type="nucleotide sequence ID" value="NC_070786.1"/>
</dbReference>
<name>A0A6G8R363_9CAUD</name>
<reference evidence="1 2" key="1">
    <citation type="submission" date="2020-02" db="EMBL/GenBank/DDBJ databases">
        <authorList>
            <person name="Yaqubi I.B."/>
            <person name="Almaguer A.N."/>
            <person name="Torres S.A."/>
            <person name="Nayek S."/>
            <person name="Bhuiyan S."/>
            <person name="Hughes L.E."/>
            <person name="Garlena R.A."/>
            <person name="Russell D.A."/>
            <person name="Pope W.H."/>
            <person name="Jacobs-Sera D."/>
            <person name="Hatfull G.F."/>
        </authorList>
    </citation>
    <scope>NUCLEOTIDE SEQUENCE [LARGE SCALE GENOMIC DNA]</scope>
</reference>
<accession>A0A6G8R363</accession>
<sequence>MTTRILNRVANFDERSRAFPATVGLEEKPFRSYSWRCNVWNDQGREGACVGFAWSHELAARPAEYLTDATLAHKIYNRAKQLDPWPGESYDGTSVLAGAKAVHEMVNADGKPLIDEYRWAFGIEDVIRVLGYRGPLVLGVNWHEGMWNTDSNGFISPTGSVVGGHAILARAVRIVWRNGHGPANLNNLDTEKSYVTLRNSWGRDWGLGGDCRISVLDLHALLRNDGEACIPVVRNK</sequence>
<organism evidence="1 2">
    <name type="scientific">Streptomyces phage Muntaha</name>
    <dbReference type="NCBI Taxonomy" id="2713269"/>
    <lineage>
        <taxon>Viruses</taxon>
        <taxon>Duplodnaviria</taxon>
        <taxon>Heunggongvirae</taxon>
        <taxon>Uroviricota</taxon>
        <taxon>Caudoviricetes</taxon>
        <taxon>Stanwilliamsviridae</taxon>
        <taxon>Loccivirinae</taxon>
        <taxon>Wakandavirus</taxon>
        <taxon>Wakandavirus muntaha</taxon>
    </lineage>
</organism>
<dbReference type="Gene3D" id="3.90.70.10">
    <property type="entry name" value="Cysteine proteinases"/>
    <property type="match status" value="1"/>
</dbReference>
<protein>
    <submittedName>
        <fullName evidence="1">Peptidase</fullName>
    </submittedName>
</protein>
<dbReference type="SUPFAM" id="SSF54001">
    <property type="entry name" value="Cysteine proteinases"/>
    <property type="match status" value="1"/>
</dbReference>
<dbReference type="InterPro" id="IPR038765">
    <property type="entry name" value="Papain-like_cys_pep_sf"/>
</dbReference>
<dbReference type="Proteomes" id="UP000503454">
    <property type="component" value="Segment"/>
</dbReference>
<dbReference type="GO" id="GO:0001897">
    <property type="term" value="P:symbiont-mediated cytolysis of host cell"/>
    <property type="evidence" value="ECO:0007669"/>
    <property type="project" value="UniProtKB-ARBA"/>
</dbReference>
<dbReference type="EMBL" id="MT024872">
    <property type="protein sequence ID" value="QIN94637.1"/>
    <property type="molecule type" value="Genomic_DNA"/>
</dbReference>
<evidence type="ECO:0000313" key="1">
    <source>
        <dbReference type="EMBL" id="QIN94637.1"/>
    </source>
</evidence>
<proteinExistence type="predicted"/>
<dbReference type="KEGG" id="vg:77928369"/>